<dbReference type="InterPro" id="IPR036543">
    <property type="entry name" value="Guanylate-bd_C_sf"/>
</dbReference>
<dbReference type="GO" id="GO:0045087">
    <property type="term" value="P:innate immune response"/>
    <property type="evidence" value="ECO:0007669"/>
    <property type="project" value="UniProtKB-KW"/>
</dbReference>
<dbReference type="SUPFAM" id="SSF52540">
    <property type="entry name" value="P-loop containing nucleoside triphosphate hydrolases"/>
    <property type="match status" value="1"/>
</dbReference>
<keyword evidence="7" id="KW-0175">Coiled coil</keyword>
<keyword evidence="5" id="KW-0342">GTP-binding</keyword>
<dbReference type="CDD" id="cd16269">
    <property type="entry name" value="GBP_C"/>
    <property type="match status" value="1"/>
</dbReference>
<keyword evidence="3" id="KW-0378">Hydrolase</keyword>
<evidence type="ECO:0000256" key="7">
    <source>
        <dbReference type="SAM" id="Coils"/>
    </source>
</evidence>
<feature type="domain" description="GB1/RHD3-type G" evidence="8">
    <location>
        <begin position="36"/>
        <end position="276"/>
    </location>
</feature>
<dbReference type="GO" id="GO:0003924">
    <property type="term" value="F:GTPase activity"/>
    <property type="evidence" value="ECO:0007669"/>
    <property type="project" value="InterPro"/>
</dbReference>
<dbReference type="FunFam" id="3.40.50.300:FF:000422">
    <property type="entry name" value="Guanylate-binding protein 1"/>
    <property type="match status" value="1"/>
</dbReference>
<keyword evidence="1" id="KW-0399">Innate immunity</keyword>
<evidence type="ECO:0000259" key="8">
    <source>
        <dbReference type="PROSITE" id="PS51715"/>
    </source>
</evidence>
<dbReference type="InterPro" id="IPR003191">
    <property type="entry name" value="Guanylate-bd/ATL_C"/>
</dbReference>
<evidence type="ECO:0000256" key="2">
    <source>
        <dbReference type="ARBA" id="ARBA00022741"/>
    </source>
</evidence>
<dbReference type="Ensembl" id="ENSLLET00000050966.1">
    <property type="protein sequence ID" value="ENSLLEP00000049052.1"/>
    <property type="gene ID" value="ENSLLEG00000030885.1"/>
</dbReference>
<name>A0A8C5R9Z8_9ANUR</name>
<evidence type="ECO:0000256" key="5">
    <source>
        <dbReference type="ARBA" id="ARBA00023134"/>
    </source>
</evidence>
<sequence>MAGGIQMPGPVCLIGNQDADTLVLNEDALRILDGITQPVVVVAIVGKYRTGKSYLMNKLAKRNSGFALGSAIQSKTKGIWMWCLSHPTEPNHTLVLLDTEGLGDVEKGDSKNDMWIFSLAVLLSSTFVYNSVGTIDQDSLEKLHYVTELTEYIKLKSVTEKDADESPEFKRFFPNFIWCVRDFFLKLEKEEKAITEDEYLQNSLKLKKGHSKKVADYNLLRECITHYFHSHKCFVFERPASGPMLQCLEELTEDQLERKFVEQANTFQEYIYKTSKPKALSGGLTVSGKMLGYLTISYVEAIRSGSVPCLENAVVNLAKIENMAAIHDGVSSYECEMTWKQSLFPVDQEKFMELHSDCERKAVEVFLERSFKDDTREYQAKLMLELNQKFEMFRKSNEQASETKCRAIIDDLSVTLEEQIANKFFCKPGGHKEFVQEKEWLITNYMKTPGKGVKAQEVLEEFLQVKKEVETSILHMDNSLSENQREMEKQMMENEAMQRKLKLEEEKQLRMEEMLKEQEKNFEQQAVMLKSKLEDDRLKMQKENDWLIEQKMKERDALEKQGFQDKAMMMNEEVQDLKTQNQSDPFKAIMKGIGLLAEAASLVLPGVYGKISKVASKVLQSMCGDSDSTLPIAHKNQSR</sequence>
<keyword evidence="10" id="KW-1185">Reference proteome</keyword>
<protein>
    <recommendedName>
        <fullName evidence="8">GB1/RHD3-type G domain-containing protein</fullName>
    </recommendedName>
</protein>
<dbReference type="InterPro" id="IPR027417">
    <property type="entry name" value="P-loop_NTPase"/>
</dbReference>
<comment type="similarity">
    <text evidence="6">Belongs to the TRAFAC class dynamin-like GTPase superfamily. GB1/RHD3 GTPase family.</text>
</comment>
<evidence type="ECO:0000256" key="1">
    <source>
        <dbReference type="ARBA" id="ARBA00022588"/>
    </source>
</evidence>
<dbReference type="Proteomes" id="UP000694569">
    <property type="component" value="Unplaced"/>
</dbReference>
<dbReference type="InterPro" id="IPR037684">
    <property type="entry name" value="GBP_C"/>
</dbReference>
<accession>A0A8C5R9Z8</accession>
<dbReference type="SUPFAM" id="SSF48340">
    <property type="entry name" value="Interferon-induced guanylate-binding protein 1 (GBP1), C-terminal domain"/>
    <property type="match status" value="1"/>
</dbReference>
<dbReference type="PROSITE" id="PS51715">
    <property type="entry name" value="G_GB1_RHD3"/>
    <property type="match status" value="1"/>
</dbReference>
<dbReference type="CDD" id="cd01851">
    <property type="entry name" value="GBP"/>
    <property type="match status" value="1"/>
</dbReference>
<keyword evidence="4" id="KW-0391">Immunity</keyword>
<dbReference type="Pfam" id="PF02841">
    <property type="entry name" value="GBP_C"/>
    <property type="match status" value="1"/>
</dbReference>
<dbReference type="GeneTree" id="ENSGT00940000154265"/>
<dbReference type="GO" id="GO:0005525">
    <property type="term" value="F:GTP binding"/>
    <property type="evidence" value="ECO:0007669"/>
    <property type="project" value="UniProtKB-KW"/>
</dbReference>
<evidence type="ECO:0000256" key="4">
    <source>
        <dbReference type="ARBA" id="ARBA00022859"/>
    </source>
</evidence>
<proteinExistence type="inferred from homology"/>
<evidence type="ECO:0000313" key="9">
    <source>
        <dbReference type="Ensembl" id="ENSLLEP00000049052.1"/>
    </source>
</evidence>
<dbReference type="Gene3D" id="3.40.50.300">
    <property type="entry name" value="P-loop containing nucleotide triphosphate hydrolases"/>
    <property type="match status" value="1"/>
</dbReference>
<keyword evidence="2" id="KW-0547">Nucleotide-binding</keyword>
<dbReference type="FunFam" id="1.20.1000.10:FF:000001">
    <property type="entry name" value="Guanylate binding protein 1"/>
    <property type="match status" value="1"/>
</dbReference>
<dbReference type="PANTHER" id="PTHR10751">
    <property type="entry name" value="GUANYLATE BINDING PROTEIN"/>
    <property type="match status" value="1"/>
</dbReference>
<dbReference type="InterPro" id="IPR030386">
    <property type="entry name" value="G_GB1_RHD3_dom"/>
</dbReference>
<reference evidence="9" key="1">
    <citation type="submission" date="2025-08" db="UniProtKB">
        <authorList>
            <consortium name="Ensembl"/>
        </authorList>
    </citation>
    <scope>IDENTIFICATION</scope>
</reference>
<dbReference type="Pfam" id="PF02263">
    <property type="entry name" value="GBP"/>
    <property type="match status" value="1"/>
</dbReference>
<dbReference type="Gene3D" id="1.20.1000.10">
    <property type="entry name" value="Guanylate-binding protein, C-terminal domain"/>
    <property type="match status" value="1"/>
</dbReference>
<dbReference type="OrthoDB" id="2135133at2759"/>
<organism evidence="9 10">
    <name type="scientific">Leptobrachium leishanense</name>
    <name type="common">Leishan spiny toad</name>
    <dbReference type="NCBI Taxonomy" id="445787"/>
    <lineage>
        <taxon>Eukaryota</taxon>
        <taxon>Metazoa</taxon>
        <taxon>Chordata</taxon>
        <taxon>Craniata</taxon>
        <taxon>Vertebrata</taxon>
        <taxon>Euteleostomi</taxon>
        <taxon>Amphibia</taxon>
        <taxon>Batrachia</taxon>
        <taxon>Anura</taxon>
        <taxon>Pelobatoidea</taxon>
        <taxon>Megophryidae</taxon>
        <taxon>Leptobrachium</taxon>
    </lineage>
</organism>
<dbReference type="InterPro" id="IPR015894">
    <property type="entry name" value="Guanylate-bd_N"/>
</dbReference>
<evidence type="ECO:0000313" key="10">
    <source>
        <dbReference type="Proteomes" id="UP000694569"/>
    </source>
</evidence>
<evidence type="ECO:0000256" key="3">
    <source>
        <dbReference type="ARBA" id="ARBA00022801"/>
    </source>
</evidence>
<feature type="coiled-coil region" evidence="7">
    <location>
        <begin position="480"/>
        <end position="521"/>
    </location>
</feature>
<dbReference type="AlphaFoldDB" id="A0A8C5R9Z8"/>
<reference evidence="9" key="2">
    <citation type="submission" date="2025-09" db="UniProtKB">
        <authorList>
            <consortium name="Ensembl"/>
        </authorList>
    </citation>
    <scope>IDENTIFICATION</scope>
</reference>
<evidence type="ECO:0000256" key="6">
    <source>
        <dbReference type="PROSITE-ProRule" id="PRU01052"/>
    </source>
</evidence>